<evidence type="ECO:0000313" key="10">
    <source>
        <dbReference type="Proteomes" id="UP000230027"/>
    </source>
</evidence>
<evidence type="ECO:0000256" key="1">
    <source>
        <dbReference type="ARBA" id="ARBA00004651"/>
    </source>
</evidence>
<evidence type="ECO:0000256" key="7">
    <source>
        <dbReference type="SAM" id="Phobius"/>
    </source>
</evidence>
<comment type="subcellular location">
    <subcellularLocation>
        <location evidence="1">Cell membrane</location>
        <topology evidence="1">Multi-pass membrane protein</topology>
    </subcellularLocation>
</comment>
<feature type="transmembrane region" description="Helical" evidence="7">
    <location>
        <begin position="262"/>
        <end position="284"/>
    </location>
</feature>
<accession>A0A2M7U638</accession>
<dbReference type="Proteomes" id="UP000230027">
    <property type="component" value="Unassembled WGS sequence"/>
</dbReference>
<feature type="transmembrane region" description="Helical" evidence="7">
    <location>
        <begin position="232"/>
        <end position="250"/>
    </location>
</feature>
<dbReference type="PANTHER" id="PTHR40074:SF2">
    <property type="entry name" value="O-ACETYLTRANSFERASE WECH"/>
    <property type="match status" value="1"/>
</dbReference>
<dbReference type="GO" id="GO:0005886">
    <property type="term" value="C:plasma membrane"/>
    <property type="evidence" value="ECO:0007669"/>
    <property type="project" value="UniProtKB-SubCell"/>
</dbReference>
<sequence length="327" mass="38587">MIGRNNTIDFLRALAVVLMIFIHVSAFRLNNEGVKFLWDYTHIVVPLFVFCSGYVFFKNKNKNKLTISYLKKRILRLIVPYYTYLVILFLFLWNRTGVLSFSKMVNKFLLIGDRDLDWLVVLFLSFIIILPIIKNVFNNPKSHKIAAVLAIIIPSIFLFYIPDVPMRVAMSIPWTSFLTFTFLLSKYEDKRWFTIITLGSALVLFFLSRQYLISINHSLVFTENKYPPNIYYLSYGVFWTTVLYYLYSFLQQKELIATWLQKVIIFFSLNSYYLFFIHFLYVIMLKDIALIKSLSVWSFLGVVLSFTIATQLSFNYLRSTLKRGPII</sequence>
<dbReference type="InterPro" id="IPR002656">
    <property type="entry name" value="Acyl_transf_3_dom"/>
</dbReference>
<dbReference type="PANTHER" id="PTHR40074">
    <property type="entry name" value="O-ACETYLTRANSFERASE WECH"/>
    <property type="match status" value="1"/>
</dbReference>
<feature type="transmembrane region" description="Helical" evidence="7">
    <location>
        <begin position="116"/>
        <end position="133"/>
    </location>
</feature>
<keyword evidence="3" id="KW-1003">Cell membrane</keyword>
<protein>
    <recommendedName>
        <fullName evidence="8">Acyltransferase 3 domain-containing protein</fullName>
    </recommendedName>
</protein>
<keyword evidence="5 7" id="KW-1133">Transmembrane helix</keyword>
<name>A0A2M7U638_9BACT</name>
<feature type="domain" description="Acyltransferase 3" evidence="8">
    <location>
        <begin position="6"/>
        <end position="309"/>
    </location>
</feature>
<feature type="transmembrane region" description="Helical" evidence="7">
    <location>
        <begin position="78"/>
        <end position="96"/>
    </location>
</feature>
<evidence type="ECO:0000256" key="3">
    <source>
        <dbReference type="ARBA" id="ARBA00022475"/>
    </source>
</evidence>
<feature type="transmembrane region" description="Helical" evidence="7">
    <location>
        <begin position="168"/>
        <end position="185"/>
    </location>
</feature>
<gene>
    <name evidence="9" type="ORF">COY14_00135</name>
</gene>
<evidence type="ECO:0000256" key="6">
    <source>
        <dbReference type="ARBA" id="ARBA00023136"/>
    </source>
</evidence>
<proteinExistence type="inferred from homology"/>
<evidence type="ECO:0000256" key="2">
    <source>
        <dbReference type="ARBA" id="ARBA00007400"/>
    </source>
</evidence>
<reference evidence="10" key="1">
    <citation type="submission" date="2017-09" db="EMBL/GenBank/DDBJ databases">
        <title>Depth-based differentiation of microbial function through sediment-hosted aquifers and enrichment of novel symbionts in the deep terrestrial subsurface.</title>
        <authorList>
            <person name="Probst A.J."/>
            <person name="Ladd B."/>
            <person name="Jarett J.K."/>
            <person name="Geller-Mcgrath D.E."/>
            <person name="Sieber C.M.K."/>
            <person name="Emerson J.B."/>
            <person name="Anantharaman K."/>
            <person name="Thomas B.C."/>
            <person name="Malmstrom R."/>
            <person name="Stieglmeier M."/>
            <person name="Klingl A."/>
            <person name="Woyke T."/>
            <person name="Ryan C.M."/>
            <person name="Banfield J.F."/>
        </authorList>
    </citation>
    <scope>NUCLEOTIDE SEQUENCE [LARGE SCALE GENOMIC DNA]</scope>
</reference>
<comment type="similarity">
    <text evidence="2">Belongs to the acyltransferase 3 family.</text>
</comment>
<feature type="transmembrane region" description="Helical" evidence="7">
    <location>
        <begin position="36"/>
        <end position="57"/>
    </location>
</feature>
<feature type="transmembrane region" description="Helical" evidence="7">
    <location>
        <begin position="145"/>
        <end position="162"/>
    </location>
</feature>
<feature type="transmembrane region" description="Helical" evidence="7">
    <location>
        <begin position="192"/>
        <end position="212"/>
    </location>
</feature>
<dbReference type="Pfam" id="PF01757">
    <property type="entry name" value="Acyl_transf_3"/>
    <property type="match status" value="1"/>
</dbReference>
<feature type="transmembrane region" description="Helical" evidence="7">
    <location>
        <begin position="296"/>
        <end position="317"/>
    </location>
</feature>
<evidence type="ECO:0000256" key="5">
    <source>
        <dbReference type="ARBA" id="ARBA00022989"/>
    </source>
</evidence>
<dbReference type="GO" id="GO:0009246">
    <property type="term" value="P:enterobacterial common antigen biosynthetic process"/>
    <property type="evidence" value="ECO:0007669"/>
    <property type="project" value="TreeGrafter"/>
</dbReference>
<keyword evidence="6 7" id="KW-0472">Membrane</keyword>
<keyword evidence="4 7" id="KW-0812">Transmembrane</keyword>
<evidence type="ECO:0000259" key="8">
    <source>
        <dbReference type="Pfam" id="PF01757"/>
    </source>
</evidence>
<feature type="transmembrane region" description="Helical" evidence="7">
    <location>
        <begin position="12"/>
        <end position="30"/>
    </location>
</feature>
<dbReference type="EMBL" id="PFOD01000004">
    <property type="protein sequence ID" value="PIZ66554.1"/>
    <property type="molecule type" value="Genomic_DNA"/>
</dbReference>
<dbReference type="GO" id="GO:0016413">
    <property type="term" value="F:O-acetyltransferase activity"/>
    <property type="evidence" value="ECO:0007669"/>
    <property type="project" value="TreeGrafter"/>
</dbReference>
<evidence type="ECO:0000313" key="9">
    <source>
        <dbReference type="EMBL" id="PIZ66554.1"/>
    </source>
</evidence>
<dbReference type="AlphaFoldDB" id="A0A2M7U638"/>
<comment type="caution">
    <text evidence="9">The sequence shown here is derived from an EMBL/GenBank/DDBJ whole genome shotgun (WGS) entry which is preliminary data.</text>
</comment>
<evidence type="ECO:0000256" key="4">
    <source>
        <dbReference type="ARBA" id="ARBA00022692"/>
    </source>
</evidence>
<organism evidence="9 10">
    <name type="scientific">Candidatus Roizmanbacteria bacterium CG_4_10_14_0_2_um_filter_36_9</name>
    <dbReference type="NCBI Taxonomy" id="1974823"/>
    <lineage>
        <taxon>Bacteria</taxon>
        <taxon>Candidatus Roizmaniibacteriota</taxon>
    </lineage>
</organism>